<gene>
    <name evidence="1" type="ORF">J2Z44_003601</name>
</gene>
<proteinExistence type="predicted"/>
<dbReference type="Proteomes" id="UP001519308">
    <property type="component" value="Unassembled WGS sequence"/>
</dbReference>
<accession>A0ABS4K7I3</accession>
<organism evidence="1 2">
    <name type="scientific">Clostridium punense</name>
    <dbReference type="NCBI Taxonomy" id="1054297"/>
    <lineage>
        <taxon>Bacteria</taxon>
        <taxon>Bacillati</taxon>
        <taxon>Bacillota</taxon>
        <taxon>Clostridia</taxon>
        <taxon>Eubacteriales</taxon>
        <taxon>Clostridiaceae</taxon>
        <taxon>Clostridium</taxon>
    </lineage>
</organism>
<protein>
    <recommendedName>
        <fullName evidence="3">NTP pyrophosphohydrolase MazG putative catalytic core domain-containing protein</fullName>
    </recommendedName>
</protein>
<evidence type="ECO:0000313" key="2">
    <source>
        <dbReference type="Proteomes" id="UP001519308"/>
    </source>
</evidence>
<reference evidence="1 2" key="1">
    <citation type="submission" date="2021-03" db="EMBL/GenBank/DDBJ databases">
        <title>Genomic Encyclopedia of Type Strains, Phase IV (KMG-IV): sequencing the most valuable type-strain genomes for metagenomic binning, comparative biology and taxonomic classification.</title>
        <authorList>
            <person name="Goeker M."/>
        </authorList>
    </citation>
    <scope>NUCLEOTIDE SEQUENCE [LARGE SCALE GENOMIC DNA]</scope>
    <source>
        <strain evidence="1 2">DSM 28650</strain>
    </source>
</reference>
<dbReference type="EMBL" id="JAGGLL010000037">
    <property type="protein sequence ID" value="MBP2023759.1"/>
    <property type="molecule type" value="Genomic_DNA"/>
</dbReference>
<comment type="caution">
    <text evidence="1">The sequence shown here is derived from an EMBL/GenBank/DDBJ whole genome shotgun (WGS) entry which is preliminary data.</text>
</comment>
<sequence>MSLNLYIDEVREFMDKAGFSPEVEGEIFKMLEEEFSLLKSSYGNEEKMQHQIYDMLFLLFEIAAKHNMDLDSEWIKGKEKKKKYLIK</sequence>
<evidence type="ECO:0000313" key="1">
    <source>
        <dbReference type="EMBL" id="MBP2023759.1"/>
    </source>
</evidence>
<name>A0ABS4K7I3_9CLOT</name>
<dbReference type="RefSeq" id="WP_021283004.1">
    <property type="nucleotide sequence ID" value="NZ_JAGGLL010000037.1"/>
</dbReference>
<keyword evidence="2" id="KW-1185">Reference proteome</keyword>
<evidence type="ECO:0008006" key="3">
    <source>
        <dbReference type="Google" id="ProtNLM"/>
    </source>
</evidence>